<keyword evidence="1" id="KW-0472">Membrane</keyword>
<feature type="transmembrane region" description="Helical" evidence="1">
    <location>
        <begin position="48"/>
        <end position="69"/>
    </location>
</feature>
<dbReference type="KEGG" id="syw:SYNW0561"/>
<dbReference type="Proteomes" id="UP000001422">
    <property type="component" value="Chromosome"/>
</dbReference>
<keyword evidence="1" id="KW-1133">Transmembrane helix</keyword>
<dbReference type="RefSeq" id="WP_011127430.1">
    <property type="nucleotide sequence ID" value="NC_005070.1"/>
</dbReference>
<dbReference type="HOGENOM" id="CLU_2557110_0_0_3"/>
<reference evidence="2 3" key="1">
    <citation type="journal article" date="2003" name="Nature">
        <title>The genome of a motile marine Synechococcus.</title>
        <authorList>
            <person name="Palenik B."/>
            <person name="Brahamsha B."/>
            <person name="Larimer F."/>
            <person name="Land M."/>
            <person name="Hauser L."/>
            <person name="Chain P."/>
            <person name="Lamerdin J."/>
            <person name="Regala W."/>
            <person name="Allen E.A."/>
            <person name="McCarren J."/>
            <person name="Paulsen I."/>
            <person name="Dufresne A."/>
            <person name="Partensky F."/>
            <person name="Webb E."/>
            <person name="Waterbury J."/>
        </authorList>
    </citation>
    <scope>NUCLEOTIDE SEQUENCE [LARGE SCALE GENOMIC DNA]</scope>
    <source>
        <strain evidence="2 3">WH8102</strain>
    </source>
</reference>
<dbReference type="AlphaFoldDB" id="Q7U8Q2"/>
<dbReference type="eggNOG" id="ENOG50330UC">
    <property type="taxonomic scope" value="Bacteria"/>
</dbReference>
<keyword evidence="3" id="KW-1185">Reference proteome</keyword>
<gene>
    <name evidence="2" type="ordered locus">SYNW0561</name>
</gene>
<sequence length="80" mass="8564">MKPTSAWRWYLKAQGGVLLLPVGLCLFGEAVSRRVVQLMGGQAGEWFWTGTLSLICINAGIGLMIDSGLTKGFPGRGPRA</sequence>
<keyword evidence="1" id="KW-0812">Transmembrane</keyword>
<organism evidence="2 3">
    <name type="scientific">Parasynechococcus marenigrum (strain WH8102)</name>
    <dbReference type="NCBI Taxonomy" id="84588"/>
    <lineage>
        <taxon>Bacteria</taxon>
        <taxon>Bacillati</taxon>
        <taxon>Cyanobacteriota</taxon>
        <taxon>Cyanophyceae</taxon>
        <taxon>Synechococcales</taxon>
        <taxon>Prochlorococcaceae</taxon>
        <taxon>Parasynechococcus</taxon>
        <taxon>Parasynechococcus marenigrum</taxon>
    </lineage>
</organism>
<evidence type="ECO:0000256" key="1">
    <source>
        <dbReference type="SAM" id="Phobius"/>
    </source>
</evidence>
<protein>
    <submittedName>
        <fullName evidence="2">Uncharacterized protein</fullName>
    </submittedName>
</protein>
<name>Q7U8Q2_PARMW</name>
<proteinExistence type="predicted"/>
<accession>Q7U8Q2</accession>
<evidence type="ECO:0000313" key="2">
    <source>
        <dbReference type="EMBL" id="CAE07076.1"/>
    </source>
</evidence>
<evidence type="ECO:0000313" key="3">
    <source>
        <dbReference type="Proteomes" id="UP000001422"/>
    </source>
</evidence>
<dbReference type="EMBL" id="BX569690">
    <property type="protein sequence ID" value="CAE07076.1"/>
    <property type="molecule type" value="Genomic_DNA"/>
</dbReference>
<dbReference type="STRING" id="84588.SYNW0561"/>